<comment type="caution">
    <text evidence="3">The sequence shown here is derived from an EMBL/GenBank/DDBJ whole genome shotgun (WGS) entry which is preliminary data.</text>
</comment>
<evidence type="ECO:0000313" key="4">
    <source>
        <dbReference type="Proteomes" id="UP001501371"/>
    </source>
</evidence>
<organism evidence="3 4">
    <name type="scientific">Streptomyces hebeiensis</name>
    <dbReference type="NCBI Taxonomy" id="229486"/>
    <lineage>
        <taxon>Bacteria</taxon>
        <taxon>Bacillati</taxon>
        <taxon>Actinomycetota</taxon>
        <taxon>Actinomycetes</taxon>
        <taxon>Kitasatosporales</taxon>
        <taxon>Streptomycetaceae</taxon>
        <taxon>Streptomyces</taxon>
    </lineage>
</organism>
<protein>
    <submittedName>
        <fullName evidence="3">Serine hydrolase domain-containing protein</fullName>
    </submittedName>
</protein>
<name>A0ABN1UNN2_9ACTN</name>
<dbReference type="Gene3D" id="3.40.710.10">
    <property type="entry name" value="DD-peptidase/beta-lactamase superfamily"/>
    <property type="match status" value="1"/>
</dbReference>
<dbReference type="SUPFAM" id="SSF56601">
    <property type="entry name" value="beta-lactamase/transpeptidase-like"/>
    <property type="match status" value="1"/>
</dbReference>
<reference evidence="3 4" key="1">
    <citation type="journal article" date="2019" name="Int. J. Syst. Evol. Microbiol.">
        <title>The Global Catalogue of Microorganisms (GCM) 10K type strain sequencing project: providing services to taxonomists for standard genome sequencing and annotation.</title>
        <authorList>
            <consortium name="The Broad Institute Genomics Platform"/>
            <consortium name="The Broad Institute Genome Sequencing Center for Infectious Disease"/>
            <person name="Wu L."/>
            <person name="Ma J."/>
        </authorList>
    </citation>
    <scope>NUCLEOTIDE SEQUENCE [LARGE SCALE GENOMIC DNA]</scope>
    <source>
        <strain evidence="3 4">JCM 12696</strain>
    </source>
</reference>
<dbReference type="InterPro" id="IPR050491">
    <property type="entry name" value="AmpC-like"/>
</dbReference>
<accession>A0ABN1UNN2</accession>
<feature type="chain" id="PRO_5047355315" evidence="1">
    <location>
        <begin position="31"/>
        <end position="389"/>
    </location>
</feature>
<keyword evidence="1" id="KW-0732">Signal</keyword>
<proteinExistence type="predicted"/>
<dbReference type="EMBL" id="BAAAKV010000011">
    <property type="protein sequence ID" value="GAA1160588.1"/>
    <property type="molecule type" value="Genomic_DNA"/>
</dbReference>
<dbReference type="InterPro" id="IPR001466">
    <property type="entry name" value="Beta-lactam-related"/>
</dbReference>
<dbReference type="Proteomes" id="UP001501371">
    <property type="component" value="Unassembled WGS sequence"/>
</dbReference>
<evidence type="ECO:0000313" key="3">
    <source>
        <dbReference type="EMBL" id="GAA1160588.1"/>
    </source>
</evidence>
<keyword evidence="4" id="KW-1185">Reference proteome</keyword>
<evidence type="ECO:0000259" key="2">
    <source>
        <dbReference type="Pfam" id="PF00144"/>
    </source>
</evidence>
<dbReference type="InterPro" id="IPR012338">
    <property type="entry name" value="Beta-lactam/transpept-like"/>
</dbReference>
<feature type="domain" description="Beta-lactamase-related" evidence="2">
    <location>
        <begin position="73"/>
        <end position="370"/>
    </location>
</feature>
<keyword evidence="3" id="KW-0378">Hydrolase</keyword>
<gene>
    <name evidence="3" type="ORF">GCM10009654_16120</name>
</gene>
<dbReference type="PANTHER" id="PTHR46825">
    <property type="entry name" value="D-ALANYL-D-ALANINE-CARBOXYPEPTIDASE/ENDOPEPTIDASE AMPH"/>
    <property type="match status" value="1"/>
</dbReference>
<dbReference type="PANTHER" id="PTHR46825:SF7">
    <property type="entry name" value="D-ALANYL-D-ALANINE CARBOXYPEPTIDASE"/>
    <property type="match status" value="1"/>
</dbReference>
<evidence type="ECO:0000256" key="1">
    <source>
        <dbReference type="SAM" id="SignalP"/>
    </source>
</evidence>
<feature type="signal peptide" evidence="1">
    <location>
        <begin position="1"/>
        <end position="30"/>
    </location>
</feature>
<sequence>MRVTPFNRRAVLVTVSAVLALGVGAGSAVALPRQERVPGAGGGAVSRVAEHPRAEALRAALVGLPDGEATSAVVRAGGRDGRWEGSAGVREMGSQDPAVADGRFRAGSVTKVVTAALVLRLAADGKVNLDRPVQSYLPGLLTPEFKPVSVRQLLNHTSGIQPGDGFGDSWEEQYAHRFDTLNPEDVVAAGVAKGPEFCPGTRQHYLNVNYTILAMLVEKVTGRTYEEGAARYVLGPAGMRRTSFPGTDPRLHGPHNRGYQLVDGKLVDVTEWNVSDRWAAGDMISTVDDLERLMTSLFRGRIVPRPQLEEMFTVPAGVAGATKSAGLERFEIDGVEVWGKTGARPGYNTAIVATRDLSRTVVYSVTGTDAHAQGLRIGQRFGFPAFLQD</sequence>
<dbReference type="Pfam" id="PF00144">
    <property type="entry name" value="Beta-lactamase"/>
    <property type="match status" value="1"/>
</dbReference>
<dbReference type="GO" id="GO:0016787">
    <property type="term" value="F:hydrolase activity"/>
    <property type="evidence" value="ECO:0007669"/>
    <property type="project" value="UniProtKB-KW"/>
</dbReference>
<dbReference type="RefSeq" id="WP_344272252.1">
    <property type="nucleotide sequence ID" value="NZ_BAAAKV010000011.1"/>
</dbReference>